<dbReference type="AlphaFoldDB" id="A0AAN9CSS4"/>
<organism evidence="3 4">
    <name type="scientific">Phoxinus phoxinus</name>
    <name type="common">Eurasian minnow</name>
    <dbReference type="NCBI Taxonomy" id="58324"/>
    <lineage>
        <taxon>Eukaryota</taxon>
        <taxon>Metazoa</taxon>
        <taxon>Chordata</taxon>
        <taxon>Craniata</taxon>
        <taxon>Vertebrata</taxon>
        <taxon>Euteleostomi</taxon>
        <taxon>Actinopterygii</taxon>
        <taxon>Neopterygii</taxon>
        <taxon>Teleostei</taxon>
        <taxon>Ostariophysi</taxon>
        <taxon>Cypriniformes</taxon>
        <taxon>Leuciscidae</taxon>
        <taxon>Phoxininae</taxon>
        <taxon>Phoxinus</taxon>
    </lineage>
</organism>
<evidence type="ECO:0000313" key="4">
    <source>
        <dbReference type="Proteomes" id="UP001364617"/>
    </source>
</evidence>
<feature type="region of interest" description="Disordered" evidence="1">
    <location>
        <begin position="134"/>
        <end position="179"/>
    </location>
</feature>
<feature type="compositionally biased region" description="Polar residues" evidence="1">
    <location>
        <begin position="569"/>
        <end position="599"/>
    </location>
</feature>
<feature type="compositionally biased region" description="Acidic residues" evidence="1">
    <location>
        <begin position="1112"/>
        <end position="1126"/>
    </location>
</feature>
<gene>
    <name evidence="3" type="ORF">R3I93_014358</name>
</gene>
<feature type="compositionally biased region" description="Basic and acidic residues" evidence="1">
    <location>
        <begin position="1095"/>
        <end position="1111"/>
    </location>
</feature>
<dbReference type="EMBL" id="JAYKXH010000015">
    <property type="protein sequence ID" value="KAK7143164.1"/>
    <property type="molecule type" value="Genomic_DNA"/>
</dbReference>
<reference evidence="3 4" key="1">
    <citation type="submission" date="2024-02" db="EMBL/GenBank/DDBJ databases">
        <title>Chromosome-level genome assembly of the Eurasian Minnow (Phoxinus phoxinus).</title>
        <authorList>
            <person name="Oriowo T.O."/>
            <person name="Martin S."/>
            <person name="Stange M."/>
            <person name="Chrysostomakis Y."/>
            <person name="Brown T."/>
            <person name="Winkler S."/>
            <person name="Kukowka S."/>
            <person name="Myers E.W."/>
            <person name="Bohne A."/>
        </authorList>
    </citation>
    <scope>NUCLEOTIDE SEQUENCE [LARGE SCALE GENOMIC DNA]</scope>
    <source>
        <strain evidence="3">ZFMK-TIS-60720</strain>
        <tissue evidence="3">Whole Organism</tissue>
    </source>
</reference>
<dbReference type="Proteomes" id="UP001364617">
    <property type="component" value="Unassembled WGS sequence"/>
</dbReference>
<dbReference type="PANTHER" id="PTHR15724:SF0">
    <property type="entry name" value="PROTEIN PHOSPHATASE 1 REGULATORY SUBUNIT 26"/>
    <property type="match status" value="1"/>
</dbReference>
<feature type="compositionally biased region" description="Basic and acidic residues" evidence="1">
    <location>
        <begin position="600"/>
        <end position="612"/>
    </location>
</feature>
<accession>A0AAN9CSS4</accession>
<feature type="region of interest" description="Disordered" evidence="1">
    <location>
        <begin position="208"/>
        <end position="341"/>
    </location>
</feature>
<feature type="compositionally biased region" description="Acidic residues" evidence="1">
    <location>
        <begin position="249"/>
        <end position="264"/>
    </location>
</feature>
<sequence length="1200" mass="131365">MFLKTVPPVVAIHSEWRSSKSCSLPLFFNDSASDSDLASVSGTPIPQKIQMIIDSLHSTQSSDMSQNGQTEKAAHSSHEAGYKGQLRCMDTGTRSRRAGVDTKLHSAMVDTGDDSDSDDSVDRGIEEAIQEYLKEKVDHKRKGDPVTSSPPAPKLPRREPTVPDAAKQHTHSSSAKVLTASNHIQKALSGTLALKKKVIKKKLSKENPFKKADSSKVLPVKSLPLPRAKKGSSSSSEMDRTPPRLVIKEEEELLDSSSDDGIEEEIQRFQQEKREKQESDKDVQRPSRQREDSDSSSDEGIEEAIRRFQEDKHKQKKKKSPLKPPQLLPVQRSKPSVISPECINTQPLKALSKKNNKKKKLATKKSNLPTPLAVSHCLNKCTSQGSKVKGFTPPPSNPKQTHTEHQIHSSLKVNTAELMCAEAILDISKTVMPEVFESNLSIANTNLLQTPPFPIVAPSENKSDESSVDSEDGIEQEIMEFLEHKAKMNKELPITAGAPPPASGDHTASKEPKKTTKETQPNKAARLSLSKKRKFKEEQSKVDRDGDLVLNVKEEPPGTPLIHSDSTRSDLSTIATVTSHSSSLTTIKNSKPKQNSPSCKDSDVSEPKDKGSTHSTPSPKTVIGSERNDSSGKSSSLDSDEDLDAAIKDLLKTKKKVKKKVRDMKLRKNARPSEASSLDVIKKQKPFTDQKSIPTAKLVKSGILKGGKETLNVQAKNDKGSKSKAVKGKSEVQTIKQSKSPAQTDKVTGNEGVPKAIDGDIPSSSPHAEDNDSSVDSDDSIEQEIRRFLAERAKVSAPLAANIKQEEAVNSLTSSAEFDVKTEIQKTLIETPVSASTSTSGSKSEPQEESIATPTRPTEAPEELNKGPVLTPGSNCIMGFRRTESQTFEISTPRDPKNGSSQTGKDSPTSHCIKPNSFTTPSVRSEAPPSSGHQHQNLFLLRPVNSSMSDVKDPSSPDCNDVPVSRHSRSATRIPLKDVISSLCPSPLSKPQISSPADNPAVITGDLSTSAPPGGRTEGLYLHNRLKRERHLSDRLHLSPATSHMCQPSPVLQPHLGNEVIQVQRDQTAFPSLSAKTKLLGIQAESTESTASLGEKQREGESVSKEEKKQEDEEDKCVDETDVESDEERKDQKTKDRRNQPTNQSLSTSIDPGFLLSPYIALDTEERCQKFQTRRLLIQKQLEDSKTVKRRLQFVVSVPR</sequence>
<feature type="compositionally biased region" description="Low complexity" evidence="1">
    <location>
        <begin position="831"/>
        <end position="844"/>
    </location>
</feature>
<dbReference type="PANTHER" id="PTHR15724">
    <property type="entry name" value="PROTEIN PHOSPHATASE 1 REGULATORY SUBUNIT 26"/>
    <property type="match status" value="1"/>
</dbReference>
<dbReference type="InterPro" id="IPR031474">
    <property type="entry name" value="PPP1R26_N"/>
</dbReference>
<feature type="region of interest" description="Disordered" evidence="1">
    <location>
        <begin position="1086"/>
        <end position="1152"/>
    </location>
</feature>
<feature type="region of interest" description="Disordered" evidence="1">
    <location>
        <begin position="707"/>
        <end position="783"/>
    </location>
</feature>
<feature type="compositionally biased region" description="Basic and acidic residues" evidence="1">
    <location>
        <begin position="303"/>
        <end position="313"/>
    </location>
</feature>
<dbReference type="GO" id="GO:0004864">
    <property type="term" value="F:protein phosphatase inhibitor activity"/>
    <property type="evidence" value="ECO:0007669"/>
    <property type="project" value="InterPro"/>
</dbReference>
<protein>
    <recommendedName>
        <fullName evidence="2">Protein phosphatase 1 regulatory subunit 26 N-terminal domain-containing protein</fullName>
    </recommendedName>
</protein>
<proteinExistence type="predicted"/>
<evidence type="ECO:0000256" key="1">
    <source>
        <dbReference type="SAM" id="MobiDB-lite"/>
    </source>
</evidence>
<keyword evidence="4" id="KW-1185">Reference proteome</keyword>
<feature type="compositionally biased region" description="Polar residues" evidence="1">
    <location>
        <begin position="898"/>
        <end position="923"/>
    </location>
</feature>
<evidence type="ECO:0000259" key="2">
    <source>
        <dbReference type="Pfam" id="PF15740"/>
    </source>
</evidence>
<feature type="domain" description="Protein phosphatase 1 regulatory subunit 26 N-terminal" evidence="2">
    <location>
        <begin position="1"/>
        <end position="179"/>
    </location>
</feature>
<evidence type="ECO:0000313" key="3">
    <source>
        <dbReference type="EMBL" id="KAK7143164.1"/>
    </source>
</evidence>
<feature type="compositionally biased region" description="Polar residues" evidence="1">
    <location>
        <begin position="731"/>
        <end position="747"/>
    </location>
</feature>
<feature type="compositionally biased region" description="Basic and acidic residues" evidence="1">
    <location>
        <begin position="507"/>
        <end position="517"/>
    </location>
</feature>
<feature type="region of interest" description="Disordered" evidence="1">
    <location>
        <begin position="58"/>
        <end position="121"/>
    </location>
</feature>
<dbReference type="Pfam" id="PF15740">
    <property type="entry name" value="PPP1R26_N"/>
    <property type="match status" value="2"/>
</dbReference>
<feature type="region of interest" description="Disordered" evidence="1">
    <location>
        <begin position="655"/>
        <end position="693"/>
    </location>
</feature>
<dbReference type="InterPro" id="IPR026130">
    <property type="entry name" value="PPP1R26"/>
</dbReference>
<feature type="compositionally biased region" description="Basic and acidic residues" evidence="1">
    <location>
        <begin position="265"/>
        <end position="293"/>
    </location>
</feature>
<name>A0AAN9CSS4_9TELE</name>
<feature type="compositionally biased region" description="Acidic residues" evidence="1">
    <location>
        <begin position="771"/>
        <end position="782"/>
    </location>
</feature>
<feature type="compositionally biased region" description="Basic and acidic residues" evidence="1">
    <location>
        <begin position="72"/>
        <end position="81"/>
    </location>
</feature>
<feature type="compositionally biased region" description="Basic and acidic residues" evidence="1">
    <location>
        <begin position="535"/>
        <end position="556"/>
    </location>
</feature>
<feature type="region of interest" description="Disordered" evidence="1">
    <location>
        <begin position="493"/>
        <end position="642"/>
    </location>
</feature>
<feature type="compositionally biased region" description="Basic and acidic residues" evidence="1">
    <location>
        <begin position="134"/>
        <end position="144"/>
    </location>
</feature>
<feature type="domain" description="Protein phosphatase 1 regulatory subunit 26 N-terminal" evidence="2">
    <location>
        <begin position="280"/>
        <end position="796"/>
    </location>
</feature>
<feature type="compositionally biased region" description="Basic residues" evidence="1">
    <location>
        <begin position="655"/>
        <end position="670"/>
    </location>
</feature>
<feature type="compositionally biased region" description="Basic and acidic residues" evidence="1">
    <location>
        <begin position="237"/>
        <end position="248"/>
    </location>
</feature>
<feature type="compositionally biased region" description="Polar residues" evidence="1">
    <location>
        <begin position="58"/>
        <end position="70"/>
    </location>
</feature>
<comment type="caution">
    <text evidence="3">The sequence shown here is derived from an EMBL/GenBank/DDBJ whole genome shotgun (WGS) entry which is preliminary data.</text>
</comment>
<feature type="compositionally biased region" description="Basic and acidic residues" evidence="1">
    <location>
        <begin position="1127"/>
        <end position="1139"/>
    </location>
</feature>
<feature type="region of interest" description="Disordered" evidence="1">
    <location>
        <begin position="828"/>
        <end position="1019"/>
    </location>
</feature>
<feature type="compositionally biased region" description="Polar residues" evidence="1">
    <location>
        <begin position="1140"/>
        <end position="1150"/>
    </location>
</feature>